<name>A0AAE0WM23_9PEZI</name>
<dbReference type="InterPro" id="IPR006595">
    <property type="entry name" value="CTLH_C"/>
</dbReference>
<evidence type="ECO:0000256" key="2">
    <source>
        <dbReference type="SAM" id="MobiDB-lite"/>
    </source>
</evidence>
<feature type="domain" description="B30.2/SPRY" evidence="3">
    <location>
        <begin position="181"/>
        <end position="369"/>
    </location>
</feature>
<comment type="function">
    <text evidence="1">Involved in the proteasome-dependent degradation of fructose-1,6-bisphosphatase.</text>
</comment>
<accession>A0AAE0WM23</accession>
<evidence type="ECO:0000256" key="1">
    <source>
        <dbReference type="ARBA" id="ARBA00002343"/>
    </source>
</evidence>
<dbReference type="Gene3D" id="2.60.120.920">
    <property type="match status" value="1"/>
</dbReference>
<dbReference type="SMART" id="SM00757">
    <property type="entry name" value="CRA"/>
    <property type="match status" value="1"/>
</dbReference>
<feature type="compositionally biased region" description="Gly residues" evidence="2">
    <location>
        <begin position="88"/>
        <end position="98"/>
    </location>
</feature>
<gene>
    <name evidence="5" type="ORF">LTR78_006024</name>
</gene>
<evidence type="ECO:0000313" key="5">
    <source>
        <dbReference type="EMBL" id="KAK3674177.1"/>
    </source>
</evidence>
<feature type="region of interest" description="Disordered" evidence="2">
    <location>
        <begin position="78"/>
        <end position="98"/>
    </location>
</feature>
<dbReference type="InterPro" id="IPR043136">
    <property type="entry name" value="B30.2/SPRY_sf"/>
</dbReference>
<dbReference type="InterPro" id="IPR024964">
    <property type="entry name" value="CTLH/CRA"/>
</dbReference>
<dbReference type="Pfam" id="PF10607">
    <property type="entry name" value="CTLH"/>
    <property type="match status" value="1"/>
</dbReference>
<keyword evidence="6" id="KW-1185">Reference proteome</keyword>
<dbReference type="InterPro" id="IPR050618">
    <property type="entry name" value="Ubq-SigPath_Reg"/>
</dbReference>
<evidence type="ECO:0000259" key="4">
    <source>
        <dbReference type="PROSITE" id="PS50897"/>
    </source>
</evidence>
<dbReference type="CDD" id="cd12909">
    <property type="entry name" value="SPRY_RanBP9_10"/>
    <property type="match status" value="1"/>
</dbReference>
<dbReference type="InterPro" id="IPR035782">
    <property type="entry name" value="SPRY_RanBP9/10"/>
</dbReference>
<dbReference type="SMART" id="SM00449">
    <property type="entry name" value="SPRY"/>
    <property type="match status" value="1"/>
</dbReference>
<dbReference type="SUPFAM" id="SSF49899">
    <property type="entry name" value="Concanavalin A-like lectins/glucanases"/>
    <property type="match status" value="1"/>
</dbReference>
<dbReference type="Pfam" id="PF08513">
    <property type="entry name" value="LisH"/>
    <property type="match status" value="1"/>
</dbReference>
<feature type="region of interest" description="Disordered" evidence="2">
    <location>
        <begin position="1"/>
        <end position="53"/>
    </location>
</feature>
<feature type="domain" description="CTLH" evidence="4">
    <location>
        <begin position="454"/>
        <end position="513"/>
    </location>
</feature>
<dbReference type="EMBL" id="JAUTXT010000021">
    <property type="protein sequence ID" value="KAK3674177.1"/>
    <property type="molecule type" value="Genomic_DNA"/>
</dbReference>
<evidence type="ECO:0000313" key="6">
    <source>
        <dbReference type="Proteomes" id="UP001274830"/>
    </source>
</evidence>
<dbReference type="InterPro" id="IPR006594">
    <property type="entry name" value="LisH"/>
</dbReference>
<evidence type="ECO:0008006" key="7">
    <source>
        <dbReference type="Google" id="ProtNLM"/>
    </source>
</evidence>
<dbReference type="SMART" id="SM00668">
    <property type="entry name" value="CTLH"/>
    <property type="match status" value="1"/>
</dbReference>
<evidence type="ECO:0000259" key="3">
    <source>
        <dbReference type="PROSITE" id="PS50188"/>
    </source>
</evidence>
<dbReference type="PROSITE" id="PS50896">
    <property type="entry name" value="LISH"/>
    <property type="match status" value="1"/>
</dbReference>
<feature type="region of interest" description="Disordered" evidence="2">
    <location>
        <begin position="172"/>
        <end position="211"/>
    </location>
</feature>
<dbReference type="Pfam" id="PF00622">
    <property type="entry name" value="SPRY"/>
    <property type="match status" value="1"/>
</dbReference>
<dbReference type="InterPro" id="IPR003877">
    <property type="entry name" value="SPRY_dom"/>
</dbReference>
<dbReference type="Proteomes" id="UP001274830">
    <property type="component" value="Unassembled WGS sequence"/>
</dbReference>
<dbReference type="PANTHER" id="PTHR12864">
    <property type="entry name" value="RAN BINDING PROTEIN 9-RELATED"/>
    <property type="match status" value="1"/>
</dbReference>
<dbReference type="PROSITE" id="PS50897">
    <property type="entry name" value="CTLH"/>
    <property type="match status" value="1"/>
</dbReference>
<reference evidence="5" key="1">
    <citation type="submission" date="2023-07" db="EMBL/GenBank/DDBJ databases">
        <title>Black Yeasts Isolated from many extreme environments.</title>
        <authorList>
            <person name="Coleine C."/>
            <person name="Stajich J.E."/>
            <person name="Selbmann L."/>
        </authorList>
    </citation>
    <scope>NUCLEOTIDE SEQUENCE</scope>
    <source>
        <strain evidence="5">CCFEE 5485</strain>
    </source>
</reference>
<dbReference type="AlphaFoldDB" id="A0AAE0WM23"/>
<proteinExistence type="predicted"/>
<dbReference type="InterPro" id="IPR013144">
    <property type="entry name" value="CRA_dom"/>
</dbReference>
<organism evidence="5 6">
    <name type="scientific">Recurvomyces mirabilis</name>
    <dbReference type="NCBI Taxonomy" id="574656"/>
    <lineage>
        <taxon>Eukaryota</taxon>
        <taxon>Fungi</taxon>
        <taxon>Dikarya</taxon>
        <taxon>Ascomycota</taxon>
        <taxon>Pezizomycotina</taxon>
        <taxon>Dothideomycetes</taxon>
        <taxon>Dothideomycetidae</taxon>
        <taxon>Mycosphaerellales</taxon>
        <taxon>Teratosphaeriaceae</taxon>
        <taxon>Recurvomyces</taxon>
    </lineage>
</organism>
<feature type="compositionally biased region" description="Low complexity" evidence="2">
    <location>
        <begin position="42"/>
        <end position="53"/>
    </location>
</feature>
<sequence length="719" mass="79241">MTNPYAGSGGPPSFSSTSAGPGGDRHLRRPSYATVAAGTGTASHRASASERSAVASAGALALAARGEQQPQAVNMLSRPHSRSMDMGEQGGQRPGSGWRGNRMGCLVHEDHPPFFVPSYLGRSRHVARLYREHRRHLEELQELARQEPIPPPQPSLSTSSSNVNLHKLHTAHAHHHRGPVQDIIERLPPPSEEDKNLPLPSAWSEEDKQPGLEIQSEGTEVRFTGNCKTSDEAASIRSDHPMPKECGIYYYEITILSRGKDGMVGIGFSTKRASLNRLPGWEQESWAYHGDDGYCFACTASGKAYGPRFASNDVIGCGINFRTGEAFFTKNGVYLGVAFNNIKGDRLYPSVGMKKPNEHLRVNFGRTPFVFDIDRMMEQERRIVMAEIRQTDVTPIYPSGDESALTQALVAQYLAHEGYVETAKALSRESWEREQSIRGVSQPYQPPDSDDDVHAINRQKIRKSILDGDIDRALKYTSSYYPHVLEEERNRDIYFRLKCRKFIEMMRRYAELVAATSSPQLVTKSIDSLASNGHPQQMIEDGQNEEAEDDEDGDDTQMELDDQLHREATTTKNLSAVATDDIDMDASQELTRSQTLRKGAFMKKEDLQAAALAYGRELQMEFGSSGDVRPEIKKELQDLGAIWAYDNPADSPIAGMLDKGRRVLIAEEVNGAILVSLGKPSSAALDTLCAQTEALLDDTASKSGGAAAFVQVFGDLLAP</sequence>
<protein>
    <recommendedName>
        <fullName evidence="7">Protein SSH4</fullName>
    </recommendedName>
</protein>
<dbReference type="InterPro" id="IPR001870">
    <property type="entry name" value="B30.2/SPRY"/>
</dbReference>
<dbReference type="PROSITE" id="PS50188">
    <property type="entry name" value="B302_SPRY"/>
    <property type="match status" value="1"/>
</dbReference>
<comment type="caution">
    <text evidence="5">The sequence shown here is derived from an EMBL/GenBank/DDBJ whole genome shotgun (WGS) entry which is preliminary data.</text>
</comment>
<dbReference type="InterPro" id="IPR013320">
    <property type="entry name" value="ConA-like_dom_sf"/>
</dbReference>